<keyword evidence="1" id="KW-0472">Membrane</keyword>
<feature type="transmembrane region" description="Helical" evidence="1">
    <location>
        <begin position="68"/>
        <end position="94"/>
    </location>
</feature>
<keyword evidence="3" id="KW-1185">Reference proteome</keyword>
<keyword evidence="1" id="KW-0812">Transmembrane</keyword>
<feature type="transmembrane region" description="Helical" evidence="1">
    <location>
        <begin position="115"/>
        <end position="140"/>
    </location>
</feature>
<comment type="caution">
    <text evidence="2">The sequence shown here is derived from an EMBL/GenBank/DDBJ whole genome shotgun (WGS) entry which is preliminary data.</text>
</comment>
<keyword evidence="1" id="KW-1133">Transmembrane helix</keyword>
<sequence length="192" mass="20586">MPDDDDILGALRADWQRQTVDTERLYERTQRRQRRTRLLLTGKVAATILALPIALWFLWLAFAGEGSTFALAGGVLLAAFPLMLLELVGLMKLARLGAGASPEGALRAARTQAEAALNLLWSARVAALLLGAGAAGLLGLHLADHATAAGTVPIALVWLGVAGATWLWQARRARQLNAEIQRCDTMLSELEG</sequence>
<dbReference type="RefSeq" id="WP_088711325.1">
    <property type="nucleotide sequence ID" value="NZ_NFZT01000001.1"/>
</dbReference>
<accession>A0A219B3Y7</accession>
<dbReference type="EMBL" id="NFZT01000001">
    <property type="protein sequence ID" value="OWV32529.1"/>
    <property type="molecule type" value="Genomic_DNA"/>
</dbReference>
<name>A0A219B3Y7_9SPHN</name>
<protein>
    <submittedName>
        <fullName evidence="2">Uncharacterized protein</fullName>
    </submittedName>
</protein>
<evidence type="ECO:0000313" key="3">
    <source>
        <dbReference type="Proteomes" id="UP000198462"/>
    </source>
</evidence>
<evidence type="ECO:0000256" key="1">
    <source>
        <dbReference type="SAM" id="Phobius"/>
    </source>
</evidence>
<reference evidence="3" key="1">
    <citation type="submission" date="2017-05" db="EMBL/GenBank/DDBJ databases">
        <authorList>
            <person name="Lin X."/>
        </authorList>
    </citation>
    <scope>NUCLEOTIDE SEQUENCE [LARGE SCALE GENOMIC DNA]</scope>
    <source>
        <strain evidence="3">JLT2012</strain>
    </source>
</reference>
<proteinExistence type="predicted"/>
<gene>
    <name evidence="2" type="ORF">B5C34_03050</name>
</gene>
<feature type="transmembrane region" description="Helical" evidence="1">
    <location>
        <begin position="146"/>
        <end position="168"/>
    </location>
</feature>
<evidence type="ECO:0000313" key="2">
    <source>
        <dbReference type="EMBL" id="OWV32529.1"/>
    </source>
</evidence>
<dbReference type="Proteomes" id="UP000198462">
    <property type="component" value="Unassembled WGS sequence"/>
</dbReference>
<organism evidence="2 3">
    <name type="scientific">Pacificimonas flava</name>
    <dbReference type="NCBI Taxonomy" id="1234595"/>
    <lineage>
        <taxon>Bacteria</taxon>
        <taxon>Pseudomonadati</taxon>
        <taxon>Pseudomonadota</taxon>
        <taxon>Alphaproteobacteria</taxon>
        <taxon>Sphingomonadales</taxon>
        <taxon>Sphingosinicellaceae</taxon>
        <taxon>Pacificimonas</taxon>
    </lineage>
</organism>
<dbReference type="AlphaFoldDB" id="A0A219B3Y7"/>
<feature type="transmembrane region" description="Helical" evidence="1">
    <location>
        <begin position="38"/>
        <end position="62"/>
    </location>
</feature>